<comment type="caution">
    <text evidence="1">The sequence shown here is derived from an EMBL/GenBank/DDBJ whole genome shotgun (WGS) entry which is preliminary data.</text>
</comment>
<protein>
    <submittedName>
        <fullName evidence="1">Uncharacterized protein</fullName>
    </submittedName>
</protein>
<dbReference type="Proteomes" id="UP001203338">
    <property type="component" value="Unassembled WGS sequence"/>
</dbReference>
<dbReference type="RefSeq" id="WP_249697166.1">
    <property type="nucleotide sequence ID" value="NZ_JAMFLX010000001.1"/>
</dbReference>
<accession>A0ABT0PAV4</accession>
<keyword evidence="2" id="KW-1185">Reference proteome</keyword>
<organism evidence="1 2">
    <name type="scientific">Parendozoicomonas callyspongiae</name>
    <dbReference type="NCBI Taxonomy" id="2942213"/>
    <lineage>
        <taxon>Bacteria</taxon>
        <taxon>Pseudomonadati</taxon>
        <taxon>Pseudomonadota</taxon>
        <taxon>Gammaproteobacteria</taxon>
        <taxon>Oceanospirillales</taxon>
        <taxon>Endozoicomonadaceae</taxon>
        <taxon>Parendozoicomonas</taxon>
    </lineage>
</organism>
<proteinExistence type="predicted"/>
<sequence length="183" mass="20501">MNNKKNAYHDFISIEDSAQFLGITEKSLEAILGSKQINAYVILSEEMGQRLIGLIKDQGYSVERLPAPFDIYWQLDPQITRNVILKSLQVFEPNPSYTHDSVSIHRVDLMCNVEELAALQSSKLKLTAAATKEIESWAGLVGVLIPELVSHLGDPKTTGQLTTQIFPSLQIILLMKFHGEYQT</sequence>
<name>A0ABT0PAV4_9GAMM</name>
<evidence type="ECO:0000313" key="2">
    <source>
        <dbReference type="Proteomes" id="UP001203338"/>
    </source>
</evidence>
<dbReference type="EMBL" id="JAMFLX010000001">
    <property type="protein sequence ID" value="MCL6268336.1"/>
    <property type="molecule type" value="Genomic_DNA"/>
</dbReference>
<gene>
    <name evidence="1" type="ORF">M3P05_00020</name>
</gene>
<reference evidence="1 2" key="1">
    <citation type="submission" date="2022-05" db="EMBL/GenBank/DDBJ databases">
        <authorList>
            <person name="Park J.-S."/>
        </authorList>
    </citation>
    <scope>NUCLEOTIDE SEQUENCE [LARGE SCALE GENOMIC DNA]</scope>
    <source>
        <strain evidence="1 2">2012CJ34-2</strain>
    </source>
</reference>
<evidence type="ECO:0000313" key="1">
    <source>
        <dbReference type="EMBL" id="MCL6268336.1"/>
    </source>
</evidence>